<keyword evidence="9" id="KW-0472">Membrane</keyword>
<dbReference type="EMBL" id="NPKI01000015">
    <property type="protein sequence ID" value="PAQ02410.1"/>
    <property type="molecule type" value="Genomic_DNA"/>
</dbReference>
<feature type="domain" description="ABC transporter" evidence="10">
    <location>
        <begin position="7"/>
        <end position="232"/>
    </location>
</feature>
<dbReference type="CDD" id="cd03215">
    <property type="entry name" value="ABC_Carb_Monos_II"/>
    <property type="match status" value="1"/>
</dbReference>
<dbReference type="InterPro" id="IPR027417">
    <property type="entry name" value="P-loop_NTPase"/>
</dbReference>
<evidence type="ECO:0000256" key="8">
    <source>
        <dbReference type="ARBA" id="ARBA00022967"/>
    </source>
</evidence>
<protein>
    <submittedName>
        <fullName evidence="11">Sugar ABC transporter</fullName>
    </submittedName>
</protein>
<dbReference type="PANTHER" id="PTHR43790:SF3">
    <property type="entry name" value="D-ALLOSE IMPORT ATP-BINDING PROTEIN ALSA-RELATED"/>
    <property type="match status" value="1"/>
</dbReference>
<dbReference type="Proteomes" id="UP000216215">
    <property type="component" value="Unassembled WGS sequence"/>
</dbReference>
<evidence type="ECO:0000259" key="10">
    <source>
        <dbReference type="PROSITE" id="PS50893"/>
    </source>
</evidence>
<feature type="domain" description="ABC transporter" evidence="10">
    <location>
        <begin position="233"/>
        <end position="491"/>
    </location>
</feature>
<sequence length="512" mass="55076">MTTNPLLDATGVVKTYGAVVALRNASLSVLPGEVHALMGANGAGKSTLVKILTGAIRADAGHILIRGEARDVRSPADARRAGLLPVYQEPSLIPDLDVASNLRLTGTPVEPFRAWVRELGIPDLDIRDIARDIPLAVLRVLDLARALAVEPDVLLLDEMTAALPANLAEKVLEVVRRQGDSGRSVIFISHRFVEISALCDRATVLRDGETVGVVDIEPGVEERIVEMMLGARIEKTRVTSRQASQAASPGDSRPRLGVANLRVGTKLNDVSFDLANGEVAGVVALEGQGQDELFAALAGSIRPSGGTIEVDGQPVRFAHPADAIRAGIAYVPGDRTEALTMQRSVRENIALPFSAALRNWGPINMRQEGSRVVSAIERLQIDTRAQREVQRLSGGNQQKVTIARWIAAEAQTVLCFDPTRGIDVGTKQEIYKLLRELADQGKSVLFYTSELEEVQRVCDRVIVIFGGRVVDVFPVELADEPALMRAAYGLPRGAKEDVGILADIHSSPVAKP</sequence>
<dbReference type="RefSeq" id="WP_095485020.1">
    <property type="nucleotide sequence ID" value="NZ_CP088151.1"/>
</dbReference>
<dbReference type="AlphaFoldDB" id="A0AB36RDB0"/>
<dbReference type="SUPFAM" id="SSF52540">
    <property type="entry name" value="P-loop containing nucleoside triphosphate hydrolases"/>
    <property type="match status" value="2"/>
</dbReference>
<evidence type="ECO:0000256" key="9">
    <source>
        <dbReference type="ARBA" id="ARBA00023136"/>
    </source>
</evidence>
<evidence type="ECO:0000256" key="4">
    <source>
        <dbReference type="ARBA" id="ARBA00022597"/>
    </source>
</evidence>
<dbReference type="Gene3D" id="3.40.50.300">
    <property type="entry name" value="P-loop containing nucleotide triphosphate hydrolases"/>
    <property type="match status" value="2"/>
</dbReference>
<organism evidence="11 12">
    <name type="scientific">Mesorhizobium mediterraneum</name>
    <dbReference type="NCBI Taxonomy" id="43617"/>
    <lineage>
        <taxon>Bacteria</taxon>
        <taxon>Pseudomonadati</taxon>
        <taxon>Pseudomonadota</taxon>
        <taxon>Alphaproteobacteria</taxon>
        <taxon>Hyphomicrobiales</taxon>
        <taxon>Phyllobacteriaceae</taxon>
        <taxon>Mesorhizobium</taxon>
    </lineage>
</organism>
<comment type="caution">
    <text evidence="11">The sequence shown here is derived from an EMBL/GenBank/DDBJ whole genome shotgun (WGS) entry which is preliminary data.</text>
</comment>
<keyword evidence="3" id="KW-1003">Cell membrane</keyword>
<dbReference type="PROSITE" id="PS50893">
    <property type="entry name" value="ABC_TRANSPORTER_2"/>
    <property type="match status" value="2"/>
</dbReference>
<keyword evidence="7" id="KW-0067">ATP-binding</keyword>
<keyword evidence="8" id="KW-1278">Translocase</keyword>
<keyword evidence="6" id="KW-0547">Nucleotide-binding</keyword>
<name>A0AB36RDB0_9HYPH</name>
<evidence type="ECO:0000256" key="5">
    <source>
        <dbReference type="ARBA" id="ARBA00022737"/>
    </source>
</evidence>
<evidence type="ECO:0000256" key="1">
    <source>
        <dbReference type="ARBA" id="ARBA00005417"/>
    </source>
</evidence>
<evidence type="ECO:0000256" key="3">
    <source>
        <dbReference type="ARBA" id="ARBA00022475"/>
    </source>
</evidence>
<proteinExistence type="inferred from homology"/>
<dbReference type="PANTHER" id="PTHR43790">
    <property type="entry name" value="CARBOHYDRATE TRANSPORT ATP-BINDING PROTEIN MG119-RELATED"/>
    <property type="match status" value="1"/>
</dbReference>
<dbReference type="GO" id="GO:0016887">
    <property type="term" value="F:ATP hydrolysis activity"/>
    <property type="evidence" value="ECO:0007669"/>
    <property type="project" value="InterPro"/>
</dbReference>
<reference evidence="12" key="1">
    <citation type="submission" date="2017-08" db="EMBL/GenBank/DDBJ databases">
        <title>Mesorhizobium wenxinae sp. nov., a novel rhizobial species isolated from root nodules of chickpea (Cicer arietinum L.).</title>
        <authorList>
            <person name="Zhang J."/>
        </authorList>
    </citation>
    <scope>NUCLEOTIDE SEQUENCE [LARGE SCALE GENOMIC DNA]</scope>
    <source>
        <strain evidence="12">USDA 3392</strain>
    </source>
</reference>
<evidence type="ECO:0000313" key="12">
    <source>
        <dbReference type="Proteomes" id="UP000216215"/>
    </source>
</evidence>
<comment type="similarity">
    <text evidence="1">Belongs to the ABC transporter superfamily.</text>
</comment>
<dbReference type="SMART" id="SM00382">
    <property type="entry name" value="AAA"/>
    <property type="match status" value="1"/>
</dbReference>
<dbReference type="InterPro" id="IPR003593">
    <property type="entry name" value="AAA+_ATPase"/>
</dbReference>
<keyword evidence="2" id="KW-0813">Transport</keyword>
<dbReference type="Pfam" id="PF00005">
    <property type="entry name" value="ABC_tran"/>
    <property type="match status" value="2"/>
</dbReference>
<dbReference type="GO" id="GO:0005524">
    <property type="term" value="F:ATP binding"/>
    <property type="evidence" value="ECO:0007669"/>
    <property type="project" value="UniProtKB-KW"/>
</dbReference>
<keyword evidence="12" id="KW-1185">Reference proteome</keyword>
<keyword evidence="4" id="KW-0762">Sugar transport</keyword>
<dbReference type="PROSITE" id="PS00211">
    <property type="entry name" value="ABC_TRANSPORTER_1"/>
    <property type="match status" value="1"/>
</dbReference>
<gene>
    <name evidence="11" type="ORF">CIT25_13725</name>
</gene>
<dbReference type="InterPro" id="IPR050107">
    <property type="entry name" value="ABC_carbohydrate_import_ATPase"/>
</dbReference>
<evidence type="ECO:0000256" key="2">
    <source>
        <dbReference type="ARBA" id="ARBA00022448"/>
    </source>
</evidence>
<dbReference type="CDD" id="cd03216">
    <property type="entry name" value="ABC_Carb_Monos_I"/>
    <property type="match status" value="1"/>
</dbReference>
<evidence type="ECO:0000313" key="11">
    <source>
        <dbReference type="EMBL" id="PAQ02410.1"/>
    </source>
</evidence>
<dbReference type="InterPro" id="IPR003439">
    <property type="entry name" value="ABC_transporter-like_ATP-bd"/>
</dbReference>
<keyword evidence="5" id="KW-0677">Repeat</keyword>
<accession>A0AB36RDB0</accession>
<evidence type="ECO:0000256" key="6">
    <source>
        <dbReference type="ARBA" id="ARBA00022741"/>
    </source>
</evidence>
<evidence type="ECO:0000256" key="7">
    <source>
        <dbReference type="ARBA" id="ARBA00022840"/>
    </source>
</evidence>
<dbReference type="InterPro" id="IPR017871">
    <property type="entry name" value="ABC_transporter-like_CS"/>
</dbReference>